<evidence type="ECO:0000313" key="3">
    <source>
        <dbReference type="EMBL" id="KAH0539433.1"/>
    </source>
</evidence>
<reference evidence="3 4" key="1">
    <citation type="journal article" date="2021" name="J. Hered.">
        <title>A chromosome-level genome assembly of the parasitoid wasp, Cotesia glomerata (Hymenoptera: Braconidae).</title>
        <authorList>
            <person name="Pinto B.J."/>
            <person name="Weis J.J."/>
            <person name="Gamble T."/>
            <person name="Ode P.J."/>
            <person name="Paul R."/>
            <person name="Zaspel J.M."/>
        </authorList>
    </citation>
    <scope>NUCLEOTIDE SEQUENCE [LARGE SCALE GENOMIC DNA]</scope>
    <source>
        <strain evidence="3">CgM1</strain>
    </source>
</reference>
<gene>
    <name evidence="3" type="ORF">KQX54_004769</name>
</gene>
<sequence>MSGLFGVFCSLLLLSALEFTPSESLAHRQTRQTPDLNEGMDVLNEMAEATISVSETDMFAKVSEIANEFIKKDQEMGDQFMKPRRRRDTQSQELNLHRVARQIPGFDQAISTMKSGAETFVQTGSSIIQKVPEVASEFMNKAQQMGSQFMNPGRRRRSPEPKASRSRRCNSRMTTAATPR</sequence>
<keyword evidence="2" id="KW-0732">Signal</keyword>
<evidence type="ECO:0000256" key="2">
    <source>
        <dbReference type="SAM" id="SignalP"/>
    </source>
</evidence>
<protein>
    <submittedName>
        <fullName evidence="3">Uncharacterized protein</fullName>
    </submittedName>
</protein>
<keyword evidence="4" id="KW-1185">Reference proteome</keyword>
<feature type="compositionally biased region" description="Polar residues" evidence="1">
    <location>
        <begin position="171"/>
        <end position="180"/>
    </location>
</feature>
<feature type="signal peptide" evidence="2">
    <location>
        <begin position="1"/>
        <end position="24"/>
    </location>
</feature>
<dbReference type="Proteomes" id="UP000826195">
    <property type="component" value="Unassembled WGS sequence"/>
</dbReference>
<dbReference type="AlphaFoldDB" id="A0AAV7I0X2"/>
<proteinExistence type="predicted"/>
<evidence type="ECO:0000256" key="1">
    <source>
        <dbReference type="SAM" id="MobiDB-lite"/>
    </source>
</evidence>
<organism evidence="3 4">
    <name type="scientific">Cotesia glomerata</name>
    <name type="common">Lepidopteran parasitic wasp</name>
    <name type="synonym">Apanteles glomeratus</name>
    <dbReference type="NCBI Taxonomy" id="32391"/>
    <lineage>
        <taxon>Eukaryota</taxon>
        <taxon>Metazoa</taxon>
        <taxon>Ecdysozoa</taxon>
        <taxon>Arthropoda</taxon>
        <taxon>Hexapoda</taxon>
        <taxon>Insecta</taxon>
        <taxon>Pterygota</taxon>
        <taxon>Neoptera</taxon>
        <taxon>Endopterygota</taxon>
        <taxon>Hymenoptera</taxon>
        <taxon>Apocrita</taxon>
        <taxon>Ichneumonoidea</taxon>
        <taxon>Braconidae</taxon>
        <taxon>Microgastrinae</taxon>
        <taxon>Cotesia</taxon>
    </lineage>
</organism>
<evidence type="ECO:0000313" key="4">
    <source>
        <dbReference type="Proteomes" id="UP000826195"/>
    </source>
</evidence>
<dbReference type="EMBL" id="JAHXZJ010002609">
    <property type="protein sequence ID" value="KAH0539433.1"/>
    <property type="molecule type" value="Genomic_DNA"/>
</dbReference>
<comment type="caution">
    <text evidence="3">The sequence shown here is derived from an EMBL/GenBank/DDBJ whole genome shotgun (WGS) entry which is preliminary data.</text>
</comment>
<accession>A0AAV7I0X2</accession>
<name>A0AAV7I0X2_COTGL</name>
<feature type="region of interest" description="Disordered" evidence="1">
    <location>
        <begin position="143"/>
        <end position="180"/>
    </location>
</feature>
<feature type="chain" id="PRO_5043697996" evidence="2">
    <location>
        <begin position="25"/>
        <end position="180"/>
    </location>
</feature>